<reference evidence="1" key="1">
    <citation type="journal article" date="2013" name="Environ. Microbiol.">
        <title>Microbiota from the distal guts of lean and obese adolescents exhibit partial functional redundancy besides clear differences in community structure.</title>
        <authorList>
            <person name="Ferrer M."/>
            <person name="Ruiz A."/>
            <person name="Lanza F."/>
            <person name="Haange S.B."/>
            <person name="Oberbach A."/>
            <person name="Till H."/>
            <person name="Bargiela R."/>
            <person name="Campoy C."/>
            <person name="Segura M.T."/>
            <person name="Richter M."/>
            <person name="von Bergen M."/>
            <person name="Seifert J."/>
            <person name="Suarez A."/>
        </authorList>
    </citation>
    <scope>NUCLEOTIDE SEQUENCE</scope>
</reference>
<comment type="caution">
    <text evidence="1">The sequence shown here is derived from an EMBL/GenBank/DDBJ whole genome shotgun (WGS) entry which is preliminary data.</text>
</comment>
<gene>
    <name evidence="1" type="ORF">OBE_06204</name>
</gene>
<name>K1T8K0_9ZZZZ</name>
<sequence>SMDAAQYLFLPASADLSRLAVTVHTQNCTNPTVELQGSKGIEPLGETVNITELAAADDGLYTLTVRINGEAAGTLCVAQSENLSALYITSEDPSAQGRAFVDAGDANAAAQLLLADRDGNAVCDGVRTQLRACGRTDPAAAGKRSYQLRLDQACDLATWRGSG</sequence>
<feature type="non-terminal residue" evidence="1">
    <location>
        <position position="1"/>
    </location>
</feature>
<evidence type="ECO:0000313" key="1">
    <source>
        <dbReference type="EMBL" id="EKC65938.1"/>
    </source>
</evidence>
<proteinExistence type="predicted"/>
<organism evidence="1">
    <name type="scientific">human gut metagenome</name>
    <dbReference type="NCBI Taxonomy" id="408170"/>
    <lineage>
        <taxon>unclassified sequences</taxon>
        <taxon>metagenomes</taxon>
        <taxon>organismal metagenomes</taxon>
    </lineage>
</organism>
<dbReference type="AlphaFoldDB" id="K1T8K0"/>
<dbReference type="EMBL" id="AJWZ01004256">
    <property type="protein sequence ID" value="EKC65938.1"/>
    <property type="molecule type" value="Genomic_DNA"/>
</dbReference>
<protein>
    <submittedName>
        <fullName evidence="1">Uncharacterized protein</fullName>
    </submittedName>
</protein>
<accession>K1T8K0</accession>